<dbReference type="Proteomes" id="UP000266841">
    <property type="component" value="Unassembled WGS sequence"/>
</dbReference>
<protein>
    <submittedName>
        <fullName evidence="2">Uncharacterized protein</fullName>
    </submittedName>
</protein>
<reference evidence="2 3" key="1">
    <citation type="journal article" date="2012" name="Genome Biol.">
        <title>Genome and low-iron response of an oceanic diatom adapted to chronic iron limitation.</title>
        <authorList>
            <person name="Lommer M."/>
            <person name="Specht M."/>
            <person name="Roy A.S."/>
            <person name="Kraemer L."/>
            <person name="Andreson R."/>
            <person name="Gutowska M.A."/>
            <person name="Wolf J."/>
            <person name="Bergner S.V."/>
            <person name="Schilhabel M.B."/>
            <person name="Klostermeier U.C."/>
            <person name="Beiko R.G."/>
            <person name="Rosenstiel P."/>
            <person name="Hippler M."/>
            <person name="Laroche J."/>
        </authorList>
    </citation>
    <scope>NUCLEOTIDE SEQUENCE [LARGE SCALE GENOMIC DNA]</scope>
    <source>
        <strain evidence="2 3">CCMP1005</strain>
    </source>
</reference>
<feature type="region of interest" description="Disordered" evidence="1">
    <location>
        <begin position="1"/>
        <end position="47"/>
    </location>
</feature>
<keyword evidence="3" id="KW-1185">Reference proteome</keyword>
<name>K0RB33_THAOC</name>
<evidence type="ECO:0000256" key="1">
    <source>
        <dbReference type="SAM" id="MobiDB-lite"/>
    </source>
</evidence>
<evidence type="ECO:0000313" key="2">
    <source>
        <dbReference type="EMBL" id="EJK46246.1"/>
    </source>
</evidence>
<accession>K0RB33</accession>
<comment type="caution">
    <text evidence="2">The sequence shown here is derived from an EMBL/GenBank/DDBJ whole genome shotgun (WGS) entry which is preliminary data.</text>
</comment>
<feature type="non-terminal residue" evidence="2">
    <location>
        <position position="214"/>
    </location>
</feature>
<dbReference type="AlphaFoldDB" id="K0RB33"/>
<organism evidence="2 3">
    <name type="scientific">Thalassiosira oceanica</name>
    <name type="common">Marine diatom</name>
    <dbReference type="NCBI Taxonomy" id="159749"/>
    <lineage>
        <taxon>Eukaryota</taxon>
        <taxon>Sar</taxon>
        <taxon>Stramenopiles</taxon>
        <taxon>Ochrophyta</taxon>
        <taxon>Bacillariophyta</taxon>
        <taxon>Coscinodiscophyceae</taxon>
        <taxon>Thalassiosirophycidae</taxon>
        <taxon>Thalassiosirales</taxon>
        <taxon>Thalassiosiraceae</taxon>
        <taxon>Thalassiosira</taxon>
    </lineage>
</organism>
<feature type="region of interest" description="Disordered" evidence="1">
    <location>
        <begin position="59"/>
        <end position="106"/>
    </location>
</feature>
<evidence type="ECO:0000313" key="3">
    <source>
        <dbReference type="Proteomes" id="UP000266841"/>
    </source>
</evidence>
<dbReference type="EMBL" id="AGNL01047873">
    <property type="protein sequence ID" value="EJK46246.1"/>
    <property type="molecule type" value="Genomic_DNA"/>
</dbReference>
<feature type="compositionally biased region" description="Basic residues" evidence="1">
    <location>
        <begin position="59"/>
        <end position="68"/>
    </location>
</feature>
<proteinExistence type="predicted"/>
<gene>
    <name evidence="2" type="ORF">THAOC_35096</name>
</gene>
<sequence>MTARLQRPPLFVSTPGPTRPPPRSSVIGLPPEVDRGTSCTATSVSAKRGGQIVLRRARACRTRSKHGGPRSASVGPYSATVAPIPTKPATPIHRSRPSDGSSAISRPGMPHGSVIFMLNPILRLNAMNFIVKEAGRRVGIIDDSLSYYALRQRSVDDLWVSVKYVLELDRLVFLNLYGLKEPPPRDDYRWQLWRDAGALAVEREGLGSVVYPIL</sequence>